<dbReference type="EMBL" id="VUJX02000010">
    <property type="protein sequence ID" value="KAL0931328.1"/>
    <property type="molecule type" value="Genomic_DNA"/>
</dbReference>
<comment type="caution">
    <text evidence="1">The sequence shown here is derived from an EMBL/GenBank/DDBJ whole genome shotgun (WGS) entry which is preliminary data.</text>
</comment>
<evidence type="ECO:0000313" key="2">
    <source>
        <dbReference type="Proteomes" id="UP000805649"/>
    </source>
</evidence>
<accession>A0ACC3YHG8</accession>
<proteinExistence type="predicted"/>
<reference evidence="1 2" key="1">
    <citation type="journal article" date="2020" name="Phytopathology">
        <title>Genome Sequence Resources of Colletotrichum truncatum, C. plurivorum, C. musicola, and C. sojae: Four Species Pathogenic to Soybean (Glycine max).</title>
        <authorList>
            <person name="Rogerio F."/>
            <person name="Boufleur T.R."/>
            <person name="Ciampi-Guillardi M."/>
            <person name="Sukno S.A."/>
            <person name="Thon M.R."/>
            <person name="Massola Junior N.S."/>
            <person name="Baroncelli R."/>
        </authorList>
    </citation>
    <scope>NUCLEOTIDE SEQUENCE [LARGE SCALE GENOMIC DNA]</scope>
    <source>
        <strain evidence="1 2">CMES1059</strain>
    </source>
</reference>
<organism evidence="1 2">
    <name type="scientific">Colletotrichum truncatum</name>
    <name type="common">Anthracnose fungus</name>
    <name type="synonym">Colletotrichum capsici</name>
    <dbReference type="NCBI Taxonomy" id="5467"/>
    <lineage>
        <taxon>Eukaryota</taxon>
        <taxon>Fungi</taxon>
        <taxon>Dikarya</taxon>
        <taxon>Ascomycota</taxon>
        <taxon>Pezizomycotina</taxon>
        <taxon>Sordariomycetes</taxon>
        <taxon>Hypocreomycetidae</taxon>
        <taxon>Glomerellales</taxon>
        <taxon>Glomerellaceae</taxon>
        <taxon>Colletotrichum</taxon>
        <taxon>Colletotrichum truncatum species complex</taxon>
    </lineage>
</organism>
<gene>
    <name evidence="1" type="ORF">CTRU02_214063</name>
</gene>
<protein>
    <submittedName>
        <fullName evidence="1">Transesterase</fullName>
    </submittedName>
</protein>
<keyword evidence="2" id="KW-1185">Reference proteome</keyword>
<evidence type="ECO:0000313" key="1">
    <source>
        <dbReference type="EMBL" id="KAL0931328.1"/>
    </source>
</evidence>
<dbReference type="Proteomes" id="UP000805649">
    <property type="component" value="Unassembled WGS sequence"/>
</dbReference>
<name>A0ACC3YHG8_COLTU</name>
<sequence length="424" mass="46635">MASSTLPTDQGGAATASGNMMSEMESAFKSSVESGQIPGAVVMAKDVTGKINYTRSFGARSVRPDENGALPPMEADTIMRMGQASVLIGTIMALQCVERGLIGLDESVERYLPDLTSMKVLAGFDADGKPIMRERKGDITLRHMLTDTSGISHVPINPLLQQYCAKGYSTYPLPIGGETDIPDPLAAPPVGDPGTEWVHGTNIDWAGKLVERATGTDLESYMQQNICAPLGIADITFRLQERPDLLARRADLTKRNREDGTLHYDDTIFFRKYPTECYAGSGLFASPAAFMAVMHSLLKRDGVLLKPETVEQMFQPALDETMERGMNEHFNKVMRWINYGYPLPQWPSLRRNYGFGAIVIMQDLDGDKWRRKGSMSINCGWNVGLQIDPAAGLCTMVAFQTSPYSTPIEEGLVHTFEKAVYSLL</sequence>